<dbReference type="AlphaFoldDB" id="A0AAJ0M6U0"/>
<name>A0AAJ0M6U0_9PEZI</name>
<evidence type="ECO:0000313" key="2">
    <source>
        <dbReference type="EMBL" id="KAK3310952.1"/>
    </source>
</evidence>
<dbReference type="InterPro" id="IPR002575">
    <property type="entry name" value="Aminoglycoside_PTrfase"/>
</dbReference>
<sequence>MPADSASSWTTVDDFLQSGDSRAARCFRRTQWDQVCLTASNANRHLECVALDQVTSGLNNVVRLLEFSDRSRWGARVRIKIADDAELETEVATMQYIKEHSDLPIPRVFAYALDENNPAAVAYMLIEVLPGIVAMDALGGYELHRGVIPTQYRRQFYRSVATCHVQITSIRLPKFGTIVRNREGGYELGPLPGIGGPFNTAAAFFEAWADNVKFKWDNETIGRMMQRGPIPAEWMISIINKFPSQIKAMASRLSASNNGPFPLCYDDFLHSNIMVDENSFDVTGIIDWEGACTVPWEVIAFPEFLQAMPVSFDLPQKYDRDRQPLDEGVRQTWRERQEYIEMVKSAELEDHLLSTCLSSNKNQALAYAYGAFTSIGKLGFYDRVIEQIERESWNLQNRTGCRPGHRPNYIGKGIPLVEGRGVESRKWLFH</sequence>
<dbReference type="PANTHER" id="PTHR21310">
    <property type="entry name" value="AMINOGLYCOSIDE PHOSPHOTRANSFERASE-RELATED-RELATED"/>
    <property type="match status" value="1"/>
</dbReference>
<dbReference type="RefSeq" id="XP_062726732.1">
    <property type="nucleotide sequence ID" value="XM_062865656.1"/>
</dbReference>
<dbReference type="InterPro" id="IPR011009">
    <property type="entry name" value="Kinase-like_dom_sf"/>
</dbReference>
<dbReference type="EMBL" id="JAUDZG010000001">
    <property type="protein sequence ID" value="KAK3310952.1"/>
    <property type="molecule type" value="Genomic_DNA"/>
</dbReference>
<feature type="domain" description="Aminoglycoside phosphotransferase" evidence="1">
    <location>
        <begin position="55"/>
        <end position="293"/>
    </location>
</feature>
<reference evidence="2" key="1">
    <citation type="journal article" date="2023" name="Mol. Phylogenet. Evol.">
        <title>Genome-scale phylogeny and comparative genomics of the fungal order Sordariales.</title>
        <authorList>
            <person name="Hensen N."/>
            <person name="Bonometti L."/>
            <person name="Westerberg I."/>
            <person name="Brannstrom I.O."/>
            <person name="Guillou S."/>
            <person name="Cros-Aarteil S."/>
            <person name="Calhoun S."/>
            <person name="Haridas S."/>
            <person name="Kuo A."/>
            <person name="Mondo S."/>
            <person name="Pangilinan J."/>
            <person name="Riley R."/>
            <person name="LaButti K."/>
            <person name="Andreopoulos B."/>
            <person name="Lipzen A."/>
            <person name="Chen C."/>
            <person name="Yan M."/>
            <person name="Daum C."/>
            <person name="Ng V."/>
            <person name="Clum A."/>
            <person name="Steindorff A."/>
            <person name="Ohm R.A."/>
            <person name="Martin F."/>
            <person name="Silar P."/>
            <person name="Natvig D.O."/>
            <person name="Lalanne C."/>
            <person name="Gautier V."/>
            <person name="Ament-Velasquez S.L."/>
            <person name="Kruys A."/>
            <person name="Hutchinson M.I."/>
            <person name="Powell A.J."/>
            <person name="Barry K."/>
            <person name="Miller A.N."/>
            <person name="Grigoriev I.V."/>
            <person name="Debuchy R."/>
            <person name="Gladieux P."/>
            <person name="Hiltunen Thoren M."/>
            <person name="Johannesson H."/>
        </authorList>
    </citation>
    <scope>NUCLEOTIDE SEQUENCE</scope>
    <source>
        <strain evidence="2">CBS 333.67</strain>
    </source>
</reference>
<dbReference type="Gene3D" id="3.90.1200.10">
    <property type="match status" value="1"/>
</dbReference>
<reference evidence="2" key="2">
    <citation type="submission" date="2023-06" db="EMBL/GenBank/DDBJ databases">
        <authorList>
            <consortium name="Lawrence Berkeley National Laboratory"/>
            <person name="Mondo S.J."/>
            <person name="Hensen N."/>
            <person name="Bonometti L."/>
            <person name="Westerberg I."/>
            <person name="Brannstrom I.O."/>
            <person name="Guillou S."/>
            <person name="Cros-Aarteil S."/>
            <person name="Calhoun S."/>
            <person name="Haridas S."/>
            <person name="Kuo A."/>
            <person name="Pangilinan J."/>
            <person name="Riley R."/>
            <person name="Labutti K."/>
            <person name="Andreopoulos B."/>
            <person name="Lipzen A."/>
            <person name="Chen C."/>
            <person name="Yanf M."/>
            <person name="Daum C."/>
            <person name="Ng V."/>
            <person name="Clum A."/>
            <person name="Steindorff A."/>
            <person name="Ohm R."/>
            <person name="Martin F."/>
            <person name="Silar P."/>
            <person name="Natvig D."/>
            <person name="Lalanne C."/>
            <person name="Gautier V."/>
            <person name="Ament-Velasquez S.L."/>
            <person name="Kruys A."/>
            <person name="Hutchinson M.I."/>
            <person name="Powell A.J."/>
            <person name="Barry K."/>
            <person name="Miller A.N."/>
            <person name="Grigoriev I.V."/>
            <person name="Debuchy R."/>
            <person name="Gladieux P."/>
            <person name="Thoren M.H."/>
            <person name="Johannesson H."/>
        </authorList>
    </citation>
    <scope>NUCLEOTIDE SEQUENCE</scope>
    <source>
        <strain evidence="2">CBS 333.67</strain>
    </source>
</reference>
<comment type="caution">
    <text evidence="2">The sequence shown here is derived from an EMBL/GenBank/DDBJ whole genome shotgun (WGS) entry which is preliminary data.</text>
</comment>
<gene>
    <name evidence="2" type="ORF">B0T15DRAFT_426718</name>
</gene>
<organism evidence="2 3">
    <name type="scientific">Chaetomium strumarium</name>
    <dbReference type="NCBI Taxonomy" id="1170767"/>
    <lineage>
        <taxon>Eukaryota</taxon>
        <taxon>Fungi</taxon>
        <taxon>Dikarya</taxon>
        <taxon>Ascomycota</taxon>
        <taxon>Pezizomycotina</taxon>
        <taxon>Sordariomycetes</taxon>
        <taxon>Sordariomycetidae</taxon>
        <taxon>Sordariales</taxon>
        <taxon>Chaetomiaceae</taxon>
        <taxon>Chaetomium</taxon>
    </lineage>
</organism>
<evidence type="ECO:0000313" key="3">
    <source>
        <dbReference type="Proteomes" id="UP001273166"/>
    </source>
</evidence>
<keyword evidence="3" id="KW-1185">Reference proteome</keyword>
<dbReference type="Pfam" id="PF01636">
    <property type="entry name" value="APH"/>
    <property type="match status" value="1"/>
</dbReference>
<protein>
    <recommendedName>
        <fullName evidence="1">Aminoglycoside phosphotransferase domain-containing protein</fullName>
    </recommendedName>
</protein>
<dbReference type="InterPro" id="IPR051678">
    <property type="entry name" value="AGP_Transferase"/>
</dbReference>
<dbReference type="PANTHER" id="PTHR21310:SF15">
    <property type="entry name" value="AMINOGLYCOSIDE PHOSPHOTRANSFERASE DOMAIN-CONTAINING PROTEIN"/>
    <property type="match status" value="1"/>
</dbReference>
<dbReference type="Proteomes" id="UP001273166">
    <property type="component" value="Unassembled WGS sequence"/>
</dbReference>
<accession>A0AAJ0M6U0</accession>
<dbReference type="GeneID" id="87884485"/>
<evidence type="ECO:0000259" key="1">
    <source>
        <dbReference type="Pfam" id="PF01636"/>
    </source>
</evidence>
<proteinExistence type="predicted"/>
<dbReference type="SUPFAM" id="SSF56112">
    <property type="entry name" value="Protein kinase-like (PK-like)"/>
    <property type="match status" value="1"/>
</dbReference>